<dbReference type="HAMAP" id="MF_00099">
    <property type="entry name" value="CheB_chemtxs"/>
    <property type="match status" value="1"/>
</dbReference>
<dbReference type="CDD" id="cd17541">
    <property type="entry name" value="REC_CheB-like"/>
    <property type="match status" value="1"/>
</dbReference>
<dbReference type="RefSeq" id="WP_168835026.1">
    <property type="nucleotide sequence ID" value="NZ_JABAIK010000002.1"/>
</dbReference>
<dbReference type="Gene3D" id="3.40.50.2300">
    <property type="match status" value="1"/>
</dbReference>
<dbReference type="GO" id="GO:0050568">
    <property type="term" value="F:protein-glutamine glutaminase activity"/>
    <property type="evidence" value="ECO:0007669"/>
    <property type="project" value="UniProtKB-UniRule"/>
</dbReference>
<comment type="catalytic activity">
    <reaction evidence="4 5">
        <text>[protein]-L-glutamate 5-O-methyl ester + H2O = L-glutamyl-[protein] + methanol + H(+)</text>
        <dbReference type="Rhea" id="RHEA:23236"/>
        <dbReference type="Rhea" id="RHEA-COMP:10208"/>
        <dbReference type="Rhea" id="RHEA-COMP:10311"/>
        <dbReference type="ChEBI" id="CHEBI:15377"/>
        <dbReference type="ChEBI" id="CHEBI:15378"/>
        <dbReference type="ChEBI" id="CHEBI:17790"/>
        <dbReference type="ChEBI" id="CHEBI:29973"/>
        <dbReference type="ChEBI" id="CHEBI:82795"/>
        <dbReference type="EC" id="3.1.1.61"/>
    </reaction>
</comment>
<feature type="active site" evidence="5 6">
    <location>
        <position position="178"/>
    </location>
</feature>
<dbReference type="PANTHER" id="PTHR42872:SF6">
    <property type="entry name" value="PROTEIN-GLUTAMATE METHYLESTERASE_PROTEIN-GLUTAMINE GLUTAMINASE"/>
    <property type="match status" value="1"/>
</dbReference>
<organism evidence="10 11">
    <name type="scientific">Vibrio agarilyticus</name>
    <dbReference type="NCBI Taxonomy" id="2726741"/>
    <lineage>
        <taxon>Bacteria</taxon>
        <taxon>Pseudomonadati</taxon>
        <taxon>Pseudomonadota</taxon>
        <taxon>Gammaproteobacteria</taxon>
        <taxon>Vibrionales</taxon>
        <taxon>Vibrionaceae</taxon>
        <taxon>Vibrio</taxon>
    </lineage>
</organism>
<dbReference type="SMART" id="SM00448">
    <property type="entry name" value="REC"/>
    <property type="match status" value="1"/>
</dbReference>
<comment type="catalytic activity">
    <reaction evidence="5">
        <text>L-glutaminyl-[protein] + H2O = L-glutamyl-[protein] + NH4(+)</text>
        <dbReference type="Rhea" id="RHEA:16441"/>
        <dbReference type="Rhea" id="RHEA-COMP:10207"/>
        <dbReference type="Rhea" id="RHEA-COMP:10208"/>
        <dbReference type="ChEBI" id="CHEBI:15377"/>
        <dbReference type="ChEBI" id="CHEBI:28938"/>
        <dbReference type="ChEBI" id="CHEBI:29973"/>
        <dbReference type="ChEBI" id="CHEBI:30011"/>
        <dbReference type="EC" id="3.5.1.44"/>
    </reaction>
</comment>
<feature type="domain" description="Response regulatory" evidence="8">
    <location>
        <begin position="5"/>
        <end position="122"/>
    </location>
</feature>
<feature type="active site" evidence="5 6">
    <location>
        <position position="204"/>
    </location>
</feature>
<feature type="domain" description="CheB-type methylesterase" evidence="9">
    <location>
        <begin position="163"/>
        <end position="359"/>
    </location>
</feature>
<dbReference type="NCBIfam" id="NF009206">
    <property type="entry name" value="PRK12555.1"/>
    <property type="match status" value="1"/>
</dbReference>
<dbReference type="PIRSF" id="PIRSF000876">
    <property type="entry name" value="RR_chemtxs_CheB"/>
    <property type="match status" value="1"/>
</dbReference>
<accession>A0A7X8YG18</accession>
<dbReference type="EMBL" id="JABAIK010000002">
    <property type="protein sequence ID" value="NLS11936.1"/>
    <property type="molecule type" value="Genomic_DNA"/>
</dbReference>
<gene>
    <name evidence="5" type="primary">cheB</name>
    <name evidence="10" type="ORF">HGP28_03400</name>
</gene>
<evidence type="ECO:0000256" key="1">
    <source>
        <dbReference type="ARBA" id="ARBA00022490"/>
    </source>
</evidence>
<dbReference type="Pfam" id="PF01339">
    <property type="entry name" value="CheB_methylest"/>
    <property type="match status" value="1"/>
</dbReference>
<keyword evidence="3 5" id="KW-0378">Hydrolase</keyword>
<comment type="caution">
    <text evidence="10">The sequence shown here is derived from an EMBL/GenBank/DDBJ whole genome shotgun (WGS) entry which is preliminary data.</text>
</comment>
<dbReference type="NCBIfam" id="NF001965">
    <property type="entry name" value="PRK00742.1"/>
    <property type="match status" value="1"/>
</dbReference>
<dbReference type="GO" id="GO:0006935">
    <property type="term" value="P:chemotaxis"/>
    <property type="evidence" value="ECO:0007669"/>
    <property type="project" value="UniProtKB-UniRule"/>
</dbReference>
<sequence length="369" mass="39866">MRPIKVLVVDDSPVFRALLSEIIEADPDLSVVGCAEDPYQARTMIKALNPDVLTLDIEMPKMNGVQFLKNLMRLRPMPVVMISTLTQHGANATLLALELGAIDYFPKPAVDDTADLLNYKRLVNEKIKSAASAQIIQPFSSASEQRSDLSSSVTLNSANTSVPNPSDSHVDLIAIGASTGGTEAVKQLLSALPSQMPPIVITQHISGLFSAAWAARLNSASQLTVCELGQMSTQLQPNHAYVAAGDSHLCVTRKGSILYARREDSPPVNRHKPSVDVMFDSVCRNCGKKAIAVLLTGMGRDGARGMLALREAGALTIAQDEHSSVVWGMPRVAVELGAAMKVKPLHQIPRAICERLQRPSHASLERERR</sequence>
<comment type="subcellular location">
    <subcellularLocation>
        <location evidence="5">Cytoplasm</location>
    </subcellularLocation>
</comment>
<keyword evidence="2 5" id="KW-0145">Chemotaxis</keyword>
<dbReference type="AlphaFoldDB" id="A0A7X8YG18"/>
<evidence type="ECO:0000256" key="5">
    <source>
        <dbReference type="HAMAP-Rule" id="MF_00099"/>
    </source>
</evidence>
<evidence type="ECO:0000256" key="7">
    <source>
        <dbReference type="PROSITE-ProRule" id="PRU00169"/>
    </source>
</evidence>
<dbReference type="PANTHER" id="PTHR42872">
    <property type="entry name" value="PROTEIN-GLUTAMATE METHYLESTERASE/PROTEIN-GLUTAMINE GLUTAMINASE"/>
    <property type="match status" value="1"/>
</dbReference>
<evidence type="ECO:0000313" key="10">
    <source>
        <dbReference type="EMBL" id="NLS11936.1"/>
    </source>
</evidence>
<name>A0A7X8YG18_9VIBR</name>
<protein>
    <recommendedName>
        <fullName evidence="5">Protein-glutamate methylesterase/protein-glutamine glutaminase</fullName>
        <ecNumber evidence="5">3.1.1.61</ecNumber>
        <ecNumber evidence="5">3.5.1.44</ecNumber>
    </recommendedName>
</protein>
<dbReference type="PROSITE" id="PS50122">
    <property type="entry name" value="CHEB"/>
    <property type="match status" value="1"/>
</dbReference>
<evidence type="ECO:0000256" key="6">
    <source>
        <dbReference type="PROSITE-ProRule" id="PRU00050"/>
    </source>
</evidence>
<feature type="modified residue" description="4-aspartylphosphate" evidence="5 7">
    <location>
        <position position="56"/>
    </location>
</feature>
<dbReference type="GO" id="GO:0000156">
    <property type="term" value="F:phosphorelay response regulator activity"/>
    <property type="evidence" value="ECO:0007669"/>
    <property type="project" value="InterPro"/>
</dbReference>
<dbReference type="GO" id="GO:0008984">
    <property type="term" value="F:protein-glutamate methylesterase activity"/>
    <property type="evidence" value="ECO:0007669"/>
    <property type="project" value="UniProtKB-UniRule"/>
</dbReference>
<dbReference type="EC" id="3.5.1.44" evidence="5"/>
<dbReference type="Pfam" id="PF00072">
    <property type="entry name" value="Response_reg"/>
    <property type="match status" value="1"/>
</dbReference>
<evidence type="ECO:0000259" key="9">
    <source>
        <dbReference type="PROSITE" id="PS50122"/>
    </source>
</evidence>
<comment type="similarity">
    <text evidence="5">Belongs to the CheB family.</text>
</comment>
<comment type="function">
    <text evidence="5">Involved in chemotaxis. Part of a chemotaxis signal transduction system that modulates chemotaxis in response to various stimuli. Catalyzes the demethylation of specific methylglutamate residues introduced into the chemoreceptors (methyl-accepting chemotaxis proteins or MCP) by CheR. Also mediates the irreversible deamidation of specific glutamine residues to glutamic acid.</text>
</comment>
<reference evidence="10 11" key="1">
    <citation type="submission" date="2020-04" db="EMBL/GenBank/DDBJ databases">
        <title>Vibrio sp. SM6, a novel species isolated from seawater.</title>
        <authorList>
            <person name="Wang X."/>
        </authorList>
    </citation>
    <scope>NUCLEOTIDE SEQUENCE [LARGE SCALE GENOMIC DNA]</scope>
    <source>
        <strain evidence="10 11">SM6</strain>
    </source>
</reference>
<evidence type="ECO:0000259" key="8">
    <source>
        <dbReference type="PROSITE" id="PS50110"/>
    </source>
</evidence>
<comment type="PTM">
    <text evidence="5">Phosphorylated by CheA. Phosphorylation of the N-terminal regulatory domain activates the methylesterase activity.</text>
</comment>
<proteinExistence type="inferred from homology"/>
<comment type="domain">
    <text evidence="5">Contains a C-terminal catalytic domain, and an N-terminal region which modulates catalytic activity.</text>
</comment>
<dbReference type="InterPro" id="IPR001789">
    <property type="entry name" value="Sig_transdc_resp-reg_receiver"/>
</dbReference>
<evidence type="ECO:0000256" key="3">
    <source>
        <dbReference type="ARBA" id="ARBA00022801"/>
    </source>
</evidence>
<dbReference type="Proteomes" id="UP000535589">
    <property type="component" value="Unassembled WGS sequence"/>
</dbReference>
<dbReference type="SUPFAM" id="SSF52738">
    <property type="entry name" value="Methylesterase CheB, C-terminal domain"/>
    <property type="match status" value="1"/>
</dbReference>
<dbReference type="PROSITE" id="PS50110">
    <property type="entry name" value="RESPONSE_REGULATORY"/>
    <property type="match status" value="1"/>
</dbReference>
<dbReference type="GO" id="GO:0005737">
    <property type="term" value="C:cytoplasm"/>
    <property type="evidence" value="ECO:0007669"/>
    <property type="project" value="UniProtKB-SubCell"/>
</dbReference>
<feature type="active site" evidence="5 6">
    <location>
        <position position="301"/>
    </location>
</feature>
<evidence type="ECO:0000256" key="2">
    <source>
        <dbReference type="ARBA" id="ARBA00022500"/>
    </source>
</evidence>
<keyword evidence="5 7" id="KW-0597">Phosphoprotein</keyword>
<keyword evidence="1 5" id="KW-0963">Cytoplasm</keyword>
<dbReference type="InterPro" id="IPR035909">
    <property type="entry name" value="CheB_C"/>
</dbReference>
<evidence type="ECO:0000313" key="11">
    <source>
        <dbReference type="Proteomes" id="UP000535589"/>
    </source>
</evidence>
<keyword evidence="11" id="KW-1185">Reference proteome</keyword>
<evidence type="ECO:0000256" key="4">
    <source>
        <dbReference type="ARBA" id="ARBA00048267"/>
    </source>
</evidence>
<dbReference type="EC" id="3.1.1.61" evidence="5"/>
<dbReference type="InterPro" id="IPR011006">
    <property type="entry name" value="CheY-like_superfamily"/>
</dbReference>
<dbReference type="InterPro" id="IPR008248">
    <property type="entry name" value="CheB-like"/>
</dbReference>
<dbReference type="CDD" id="cd16432">
    <property type="entry name" value="CheB_Rec"/>
    <property type="match status" value="1"/>
</dbReference>
<dbReference type="InterPro" id="IPR000673">
    <property type="entry name" value="Sig_transdc_resp-reg_Me-estase"/>
</dbReference>
<dbReference type="Gene3D" id="3.40.50.180">
    <property type="entry name" value="Methylesterase CheB, C-terminal domain"/>
    <property type="match status" value="1"/>
</dbReference>
<dbReference type="SUPFAM" id="SSF52172">
    <property type="entry name" value="CheY-like"/>
    <property type="match status" value="1"/>
</dbReference>